<reference evidence="2 3" key="1">
    <citation type="submission" date="2018-06" db="EMBL/GenBank/DDBJ databases">
        <title>Comparative genomics reveals the genomic features of Rhizophagus irregularis, R. cerebriforme, R. diaphanum and Gigaspora rosea, and their symbiotic lifestyle signature.</title>
        <authorList>
            <person name="Morin E."/>
            <person name="San Clemente H."/>
            <person name="Chen E.C.H."/>
            <person name="De La Providencia I."/>
            <person name="Hainaut M."/>
            <person name="Kuo A."/>
            <person name="Kohler A."/>
            <person name="Murat C."/>
            <person name="Tang N."/>
            <person name="Roy S."/>
            <person name="Loubradou J."/>
            <person name="Henrissat B."/>
            <person name="Grigoriev I.V."/>
            <person name="Corradi N."/>
            <person name="Roux C."/>
            <person name="Martin F.M."/>
        </authorList>
    </citation>
    <scope>NUCLEOTIDE SEQUENCE [LARGE SCALE GENOMIC DNA]</scope>
    <source>
        <strain evidence="2 3">DAOM 194757</strain>
    </source>
</reference>
<evidence type="ECO:0000313" key="2">
    <source>
        <dbReference type="EMBL" id="RIB11742.1"/>
    </source>
</evidence>
<comment type="caution">
    <text evidence="2">The sequence shown here is derived from an EMBL/GenBank/DDBJ whole genome shotgun (WGS) entry which is preliminary data.</text>
</comment>
<dbReference type="EMBL" id="QKWP01001101">
    <property type="protein sequence ID" value="RIB11742.1"/>
    <property type="molecule type" value="Genomic_DNA"/>
</dbReference>
<dbReference type="Proteomes" id="UP000266673">
    <property type="component" value="Unassembled WGS sequence"/>
</dbReference>
<gene>
    <name evidence="2" type="ORF">C2G38_87386</name>
</gene>
<organism evidence="2 3">
    <name type="scientific">Gigaspora rosea</name>
    <dbReference type="NCBI Taxonomy" id="44941"/>
    <lineage>
        <taxon>Eukaryota</taxon>
        <taxon>Fungi</taxon>
        <taxon>Fungi incertae sedis</taxon>
        <taxon>Mucoromycota</taxon>
        <taxon>Glomeromycotina</taxon>
        <taxon>Glomeromycetes</taxon>
        <taxon>Diversisporales</taxon>
        <taxon>Gigasporaceae</taxon>
        <taxon>Gigaspora</taxon>
    </lineage>
</organism>
<name>A0A397UND3_9GLOM</name>
<proteinExistence type="predicted"/>
<keyword evidence="1" id="KW-1133">Transmembrane helix</keyword>
<accession>A0A397UND3</accession>
<protein>
    <submittedName>
        <fullName evidence="2">Uncharacterized protein</fullName>
    </submittedName>
</protein>
<evidence type="ECO:0000313" key="3">
    <source>
        <dbReference type="Proteomes" id="UP000266673"/>
    </source>
</evidence>
<keyword evidence="1" id="KW-0472">Membrane</keyword>
<keyword evidence="1" id="KW-0812">Transmembrane</keyword>
<evidence type="ECO:0000256" key="1">
    <source>
        <dbReference type="SAM" id="Phobius"/>
    </source>
</evidence>
<dbReference type="AlphaFoldDB" id="A0A397UND3"/>
<keyword evidence="3" id="KW-1185">Reference proteome</keyword>
<feature type="transmembrane region" description="Helical" evidence="1">
    <location>
        <begin position="12"/>
        <end position="29"/>
    </location>
</feature>
<sequence length="133" mass="15020">MNTINCSKYIRNYLLAILFFVFFYINNIYGTQLAVEVPKGAQCFMGVYFSKDGGVNTDFTHIIDGTVGGFFYFGNSIPVQTNISYQILAFPGVDHDFFCKDKCLFGAANLSPTDNDLKNDFWIINKINFIPCS</sequence>
<dbReference type="OrthoDB" id="2402481at2759"/>